<name>K0NBR4_DESTT</name>
<dbReference type="SUPFAM" id="SSF52540">
    <property type="entry name" value="P-loop containing nucleoside triphosphate hydrolases"/>
    <property type="match status" value="1"/>
</dbReference>
<dbReference type="Gene3D" id="3.40.50.300">
    <property type="entry name" value="P-loop containing nucleotide triphosphate hydrolases"/>
    <property type="match status" value="1"/>
</dbReference>
<dbReference type="HOGENOM" id="CLU_926622_0_0_7"/>
<dbReference type="STRING" id="651182.TOL2_C36630"/>
<dbReference type="EMBL" id="FO203503">
    <property type="protein sequence ID" value="CCK81819.1"/>
    <property type="molecule type" value="Genomic_DNA"/>
</dbReference>
<dbReference type="InterPro" id="IPR027417">
    <property type="entry name" value="P-loop_NTPase"/>
</dbReference>
<dbReference type="AlphaFoldDB" id="K0NBR4"/>
<protein>
    <submittedName>
        <fullName evidence="1">Conserved uncharacterized protein</fullName>
    </submittedName>
</protein>
<evidence type="ECO:0000313" key="2">
    <source>
        <dbReference type="Proteomes" id="UP000007347"/>
    </source>
</evidence>
<dbReference type="KEGG" id="dto:TOL2_C36630"/>
<accession>K0NBR4</accession>
<gene>
    <name evidence="1" type="ordered locus">TOL2_C36630</name>
</gene>
<dbReference type="Proteomes" id="UP000007347">
    <property type="component" value="Chromosome"/>
</dbReference>
<keyword evidence="2" id="KW-1185">Reference proteome</keyword>
<dbReference type="OrthoDB" id="5432096at2"/>
<evidence type="ECO:0000313" key="1">
    <source>
        <dbReference type="EMBL" id="CCK81819.1"/>
    </source>
</evidence>
<sequence length="300" mass="35361">MNKKVFFIGGSSYSGSTMLDMMLSNSPEGFSAGEVYALFRPYRPINFELKPKCGCGNPDCDFWFKIRKAGEKHLYKAIFRQMPEVSFIVDSSKEPWWIKQQSEYLKSQGIDVFHILIWKEPAAFAYSMHKRVRKHWKKFWKNYHRLYFSFIKNYIVISYSDLVKSPEILLSDLCRKTGLVFHSGKEKYWNKKHHTLFGNKSAKIHLYGKNEESIEQDNFERQESHQTIYHNTGYLDLLPDEIKHDIKNDPDLKKIVSVLKDESSPSLDICFSSSQLELRKISWAIKLVIGRVLGRYWQLF</sequence>
<organism evidence="1 2">
    <name type="scientific">Desulfobacula toluolica (strain DSM 7467 / Tol2)</name>
    <dbReference type="NCBI Taxonomy" id="651182"/>
    <lineage>
        <taxon>Bacteria</taxon>
        <taxon>Pseudomonadati</taxon>
        <taxon>Thermodesulfobacteriota</taxon>
        <taxon>Desulfobacteria</taxon>
        <taxon>Desulfobacterales</taxon>
        <taxon>Desulfobacteraceae</taxon>
        <taxon>Desulfobacula</taxon>
    </lineage>
</organism>
<dbReference type="RefSeq" id="WP_014959004.1">
    <property type="nucleotide sequence ID" value="NC_018645.1"/>
</dbReference>
<proteinExistence type="predicted"/>
<reference evidence="1 2" key="1">
    <citation type="journal article" date="2013" name="Environ. Microbiol.">
        <title>Complete genome, catabolic sub-proteomes and key-metabolites of Desulfobacula toluolica Tol2, a marine, aromatic compound-degrading, sulfate-reducing bacterium.</title>
        <authorList>
            <person name="Wohlbrand L."/>
            <person name="Jacob J.H."/>
            <person name="Kube M."/>
            <person name="Mussmann M."/>
            <person name="Jarling R."/>
            <person name="Beck A."/>
            <person name="Amann R."/>
            <person name="Wilkes H."/>
            <person name="Reinhardt R."/>
            <person name="Rabus R."/>
        </authorList>
    </citation>
    <scope>NUCLEOTIDE SEQUENCE [LARGE SCALE GENOMIC DNA]</scope>
    <source>
        <strain evidence="2">DSM 7467 / Tol2</strain>
    </source>
</reference>